<evidence type="ECO:0000256" key="9">
    <source>
        <dbReference type="ARBA" id="ARBA00040345"/>
    </source>
</evidence>
<dbReference type="AlphaFoldDB" id="E1IE48"/>
<dbReference type="HOGENOM" id="CLU_025996_17_3_0"/>
<dbReference type="SUPFAM" id="SSF53448">
    <property type="entry name" value="Nucleotide-diphospho-sugar transferases"/>
    <property type="match status" value="1"/>
</dbReference>
<dbReference type="STRING" id="765420.OSCT_1599"/>
<keyword evidence="12" id="KW-1185">Reference proteome</keyword>
<dbReference type="PANTHER" id="PTHR43646">
    <property type="entry name" value="GLYCOSYLTRANSFERASE"/>
    <property type="match status" value="1"/>
</dbReference>
<sequence length="228" mass="25263">MPTWSIIIPALNEAARIGQHIGALRRLNPEAEIIVVDGGSDDQTVALAREAGARVVMSERGRGPQCNAGAMQAHGAVLIFLHADTELPADAFALLEARFSDPHVQIAKFRLSFASDDPILALAARMMWWDSLLTSYGDQGIVIRRTFFDDLGGFPDWPLFEDVRLFELARARTSVHVIPTQVITSARRFNANGTIPQLLHDLWLWLQYLIGVPPSELAHRYEQGPVFG</sequence>
<evidence type="ECO:0000256" key="6">
    <source>
        <dbReference type="ARBA" id="ARBA00037281"/>
    </source>
</evidence>
<comment type="function">
    <text evidence="6">Catalyzes the glycosylation of 4,4'-diaponeurosporenoate, i.e. the esterification of glucose at the C1'' position with the carboxyl group of 4,4'-diaponeurosporenic acid, to form glycosyl-4,4'-diaponeurosporenoate. This is a step in the biosynthesis of staphyloxanthin, an orange pigment present in most staphylococci strains.</text>
</comment>
<evidence type="ECO:0000256" key="4">
    <source>
        <dbReference type="ARBA" id="ARBA00022679"/>
    </source>
</evidence>
<dbReference type="GO" id="GO:0016757">
    <property type="term" value="F:glycosyltransferase activity"/>
    <property type="evidence" value="ECO:0007669"/>
    <property type="project" value="UniProtKB-KW"/>
</dbReference>
<accession>E1IE48</accession>
<keyword evidence="4 11" id="KW-0808">Transferase</keyword>
<dbReference type="GO" id="GO:0005886">
    <property type="term" value="C:plasma membrane"/>
    <property type="evidence" value="ECO:0007669"/>
    <property type="project" value="UniProtKB-SubCell"/>
</dbReference>
<dbReference type="EMBL" id="ADVR01000051">
    <property type="protein sequence ID" value="EFO80508.1"/>
    <property type="molecule type" value="Genomic_DNA"/>
</dbReference>
<organism evidence="11 12">
    <name type="scientific">Oscillochloris trichoides DG-6</name>
    <dbReference type="NCBI Taxonomy" id="765420"/>
    <lineage>
        <taxon>Bacteria</taxon>
        <taxon>Bacillati</taxon>
        <taxon>Chloroflexota</taxon>
        <taxon>Chloroflexia</taxon>
        <taxon>Chloroflexales</taxon>
        <taxon>Chloroflexineae</taxon>
        <taxon>Oscillochloridaceae</taxon>
        <taxon>Oscillochloris</taxon>
    </lineage>
</organism>
<dbReference type="OrthoDB" id="9810303at2"/>
<reference evidence="11 12" key="1">
    <citation type="journal article" date="2011" name="J. Bacteriol.">
        <title>Draft genome sequence of the anoxygenic filamentous phototrophic bacterium Oscillochloris trichoides subsp. DG-6.</title>
        <authorList>
            <person name="Kuznetsov B.B."/>
            <person name="Ivanovsky R.N."/>
            <person name="Keppen O.I."/>
            <person name="Sukhacheva M.V."/>
            <person name="Bumazhkin B.K."/>
            <person name="Patutina E.O."/>
            <person name="Beletsky A.V."/>
            <person name="Mardanov A.V."/>
            <person name="Baslerov R.V."/>
            <person name="Panteleeva A.N."/>
            <person name="Kolganova T.V."/>
            <person name="Ravin N.V."/>
            <person name="Skryabin K.G."/>
        </authorList>
    </citation>
    <scope>NUCLEOTIDE SEQUENCE [LARGE SCALE GENOMIC DNA]</scope>
    <source>
        <strain evidence="11 12">DG-6</strain>
    </source>
</reference>
<dbReference type="eggNOG" id="COG1215">
    <property type="taxonomic scope" value="Bacteria"/>
</dbReference>
<evidence type="ECO:0000256" key="8">
    <source>
        <dbReference type="ARBA" id="ARBA00038120"/>
    </source>
</evidence>
<evidence type="ECO:0000256" key="2">
    <source>
        <dbReference type="ARBA" id="ARBA00022475"/>
    </source>
</evidence>
<feature type="domain" description="Glycosyltransferase 2-like" evidence="10">
    <location>
        <begin position="5"/>
        <end position="115"/>
    </location>
</feature>
<dbReference type="CDD" id="cd02522">
    <property type="entry name" value="GT_2_like_a"/>
    <property type="match status" value="1"/>
</dbReference>
<dbReference type="Gene3D" id="3.90.550.10">
    <property type="entry name" value="Spore Coat Polysaccharide Biosynthesis Protein SpsA, Chain A"/>
    <property type="match status" value="1"/>
</dbReference>
<gene>
    <name evidence="11" type="ORF">OSCT_1599</name>
</gene>
<evidence type="ECO:0000313" key="11">
    <source>
        <dbReference type="EMBL" id="EFO80508.1"/>
    </source>
</evidence>
<dbReference type="Pfam" id="PF00535">
    <property type="entry name" value="Glycos_transf_2"/>
    <property type="match status" value="1"/>
</dbReference>
<comment type="caution">
    <text evidence="11">The sequence shown here is derived from an EMBL/GenBank/DDBJ whole genome shotgun (WGS) entry which is preliminary data.</text>
</comment>
<comment type="similarity">
    <text evidence="8">Belongs to the glycosyltransferase 2 family. CrtQ subfamily.</text>
</comment>
<evidence type="ECO:0000259" key="10">
    <source>
        <dbReference type="Pfam" id="PF00535"/>
    </source>
</evidence>
<dbReference type="Proteomes" id="UP000054010">
    <property type="component" value="Unassembled WGS sequence"/>
</dbReference>
<proteinExistence type="inferred from homology"/>
<evidence type="ECO:0000256" key="1">
    <source>
        <dbReference type="ARBA" id="ARBA00004236"/>
    </source>
</evidence>
<keyword evidence="3" id="KW-0328">Glycosyltransferase</keyword>
<evidence type="ECO:0000256" key="3">
    <source>
        <dbReference type="ARBA" id="ARBA00022676"/>
    </source>
</evidence>
<evidence type="ECO:0000256" key="5">
    <source>
        <dbReference type="ARBA" id="ARBA00023136"/>
    </source>
</evidence>
<keyword evidence="2" id="KW-1003">Cell membrane</keyword>
<dbReference type="InterPro" id="IPR026461">
    <property type="entry name" value="Trfase_2_rSAM/seldom_assoc"/>
</dbReference>
<evidence type="ECO:0000313" key="12">
    <source>
        <dbReference type="Proteomes" id="UP000054010"/>
    </source>
</evidence>
<comment type="pathway">
    <text evidence="7">Carotenoid biosynthesis; staphyloxanthin biosynthesis; staphyloxanthin from farnesyl diphosphate: step 4/5.</text>
</comment>
<dbReference type="InterPro" id="IPR001173">
    <property type="entry name" value="Glyco_trans_2-like"/>
</dbReference>
<dbReference type="PANTHER" id="PTHR43646:SF2">
    <property type="entry name" value="GLYCOSYLTRANSFERASE 2-LIKE DOMAIN-CONTAINING PROTEIN"/>
    <property type="match status" value="1"/>
</dbReference>
<keyword evidence="5" id="KW-0472">Membrane</keyword>
<dbReference type="InterPro" id="IPR029044">
    <property type="entry name" value="Nucleotide-diphossugar_trans"/>
</dbReference>
<name>E1IE48_9CHLR</name>
<dbReference type="NCBIfam" id="TIGR04283">
    <property type="entry name" value="glyco_like_mftF"/>
    <property type="match status" value="1"/>
</dbReference>
<comment type="subcellular location">
    <subcellularLocation>
        <location evidence="1">Cell membrane</location>
    </subcellularLocation>
</comment>
<protein>
    <recommendedName>
        <fullName evidence="9">4,4'-diaponeurosporenoate glycosyltransferase</fullName>
    </recommendedName>
</protein>
<evidence type="ECO:0000256" key="7">
    <source>
        <dbReference type="ARBA" id="ARBA00037904"/>
    </source>
</evidence>